<name>A0AAD6TMI1_9AGAR</name>
<comment type="caution">
    <text evidence="1">The sequence shown here is derived from an EMBL/GenBank/DDBJ whole genome shotgun (WGS) entry which is preliminary data.</text>
</comment>
<sequence>MPFIFTTRRSRRCLPFKTRCAFDHSVAGACPFKHLQRSKQHLQRLEPLPWNGLTSEEGCENWKRYREWATPLDGMMVYGCIIENPNHRIWGGTRELEALRRTVPSAATVAKGIFEMWDDLTETGYGLFVWCLAWHPASRRAALGAKGSIIMETEENKIEYKRVMIYIMGPEGRDQIWDNNRYGPETETLGVGSPTHCARERWDIPLVANMGWDVPPLMAVMVGGPTVDGADGGRSHC</sequence>
<reference evidence="1" key="1">
    <citation type="submission" date="2023-03" db="EMBL/GenBank/DDBJ databases">
        <title>Massive genome expansion in bonnet fungi (Mycena s.s.) driven by repeated elements and novel gene families across ecological guilds.</title>
        <authorList>
            <consortium name="Lawrence Berkeley National Laboratory"/>
            <person name="Harder C.B."/>
            <person name="Miyauchi S."/>
            <person name="Viragh M."/>
            <person name="Kuo A."/>
            <person name="Thoen E."/>
            <person name="Andreopoulos B."/>
            <person name="Lu D."/>
            <person name="Skrede I."/>
            <person name="Drula E."/>
            <person name="Henrissat B."/>
            <person name="Morin E."/>
            <person name="Kohler A."/>
            <person name="Barry K."/>
            <person name="LaButti K."/>
            <person name="Morin E."/>
            <person name="Salamov A."/>
            <person name="Lipzen A."/>
            <person name="Mereny Z."/>
            <person name="Hegedus B."/>
            <person name="Baldrian P."/>
            <person name="Stursova M."/>
            <person name="Weitz H."/>
            <person name="Taylor A."/>
            <person name="Grigoriev I.V."/>
            <person name="Nagy L.G."/>
            <person name="Martin F."/>
            <person name="Kauserud H."/>
        </authorList>
    </citation>
    <scope>NUCLEOTIDE SEQUENCE</scope>
    <source>
        <strain evidence="1">CBHHK173m</strain>
    </source>
</reference>
<proteinExistence type="predicted"/>
<gene>
    <name evidence="1" type="ORF">B0H15DRAFT_807349</name>
</gene>
<accession>A0AAD6TMI1</accession>
<dbReference type="Proteomes" id="UP001222325">
    <property type="component" value="Unassembled WGS sequence"/>
</dbReference>
<dbReference type="EMBL" id="JARJCN010000143">
    <property type="protein sequence ID" value="KAJ7068951.1"/>
    <property type="molecule type" value="Genomic_DNA"/>
</dbReference>
<organism evidence="1 2">
    <name type="scientific">Mycena belliarum</name>
    <dbReference type="NCBI Taxonomy" id="1033014"/>
    <lineage>
        <taxon>Eukaryota</taxon>
        <taxon>Fungi</taxon>
        <taxon>Dikarya</taxon>
        <taxon>Basidiomycota</taxon>
        <taxon>Agaricomycotina</taxon>
        <taxon>Agaricomycetes</taxon>
        <taxon>Agaricomycetidae</taxon>
        <taxon>Agaricales</taxon>
        <taxon>Marasmiineae</taxon>
        <taxon>Mycenaceae</taxon>
        <taxon>Mycena</taxon>
    </lineage>
</organism>
<protein>
    <submittedName>
        <fullName evidence="1">Uncharacterized protein</fullName>
    </submittedName>
</protein>
<evidence type="ECO:0000313" key="2">
    <source>
        <dbReference type="Proteomes" id="UP001222325"/>
    </source>
</evidence>
<dbReference type="AlphaFoldDB" id="A0AAD6TMI1"/>
<keyword evidence="2" id="KW-1185">Reference proteome</keyword>
<evidence type="ECO:0000313" key="1">
    <source>
        <dbReference type="EMBL" id="KAJ7068951.1"/>
    </source>
</evidence>